<keyword evidence="4" id="KW-0479">Metal-binding</keyword>
<organism evidence="14 15">
    <name type="scientific">Fomitopsis schrenkii</name>
    <name type="common">Brown rot fungus</name>
    <dbReference type="NCBI Taxonomy" id="2126942"/>
    <lineage>
        <taxon>Eukaryota</taxon>
        <taxon>Fungi</taxon>
        <taxon>Dikarya</taxon>
        <taxon>Basidiomycota</taxon>
        <taxon>Agaricomycotina</taxon>
        <taxon>Agaricomycetes</taxon>
        <taxon>Polyporales</taxon>
        <taxon>Fomitopsis</taxon>
    </lineage>
</organism>
<evidence type="ECO:0000256" key="9">
    <source>
        <dbReference type="ARBA" id="ARBA00048233"/>
    </source>
</evidence>
<evidence type="ECO:0000259" key="13">
    <source>
        <dbReference type="PROSITE" id="PS00498"/>
    </source>
</evidence>
<evidence type="ECO:0000256" key="5">
    <source>
        <dbReference type="ARBA" id="ARBA00023002"/>
    </source>
</evidence>
<comment type="similarity">
    <text evidence="2">Belongs to the tyrosinase family.</text>
</comment>
<dbReference type="InterPro" id="IPR050316">
    <property type="entry name" value="Tyrosinase/Hemocyanin"/>
</dbReference>
<evidence type="ECO:0000313" key="15">
    <source>
        <dbReference type="Proteomes" id="UP000015241"/>
    </source>
</evidence>
<dbReference type="GO" id="GO:0046872">
    <property type="term" value="F:metal ion binding"/>
    <property type="evidence" value="ECO:0007669"/>
    <property type="project" value="UniProtKB-KW"/>
</dbReference>
<accession>S8FTY5</accession>
<dbReference type="InterPro" id="IPR041640">
    <property type="entry name" value="Tyrosinase_C"/>
</dbReference>
<reference evidence="14 15" key="1">
    <citation type="journal article" date="2012" name="Science">
        <title>The Paleozoic origin of enzymatic lignin decomposition reconstructed from 31 fungal genomes.</title>
        <authorList>
            <person name="Floudas D."/>
            <person name="Binder M."/>
            <person name="Riley R."/>
            <person name="Barry K."/>
            <person name="Blanchette R.A."/>
            <person name="Henrissat B."/>
            <person name="Martinez A.T."/>
            <person name="Otillar R."/>
            <person name="Spatafora J.W."/>
            <person name="Yadav J.S."/>
            <person name="Aerts A."/>
            <person name="Benoit I."/>
            <person name="Boyd A."/>
            <person name="Carlson A."/>
            <person name="Copeland A."/>
            <person name="Coutinho P.M."/>
            <person name="de Vries R.P."/>
            <person name="Ferreira P."/>
            <person name="Findley K."/>
            <person name="Foster B."/>
            <person name="Gaskell J."/>
            <person name="Glotzer D."/>
            <person name="Gorecki P."/>
            <person name="Heitman J."/>
            <person name="Hesse C."/>
            <person name="Hori C."/>
            <person name="Igarashi K."/>
            <person name="Jurgens J.A."/>
            <person name="Kallen N."/>
            <person name="Kersten P."/>
            <person name="Kohler A."/>
            <person name="Kuees U."/>
            <person name="Kumar T.K.A."/>
            <person name="Kuo A."/>
            <person name="LaButti K."/>
            <person name="Larrondo L.F."/>
            <person name="Lindquist E."/>
            <person name="Ling A."/>
            <person name="Lombard V."/>
            <person name="Lucas S."/>
            <person name="Lundell T."/>
            <person name="Martin R."/>
            <person name="McLaughlin D.J."/>
            <person name="Morgenstern I."/>
            <person name="Morin E."/>
            <person name="Murat C."/>
            <person name="Nagy L.G."/>
            <person name="Nolan M."/>
            <person name="Ohm R.A."/>
            <person name="Patyshakuliyeva A."/>
            <person name="Rokas A."/>
            <person name="Ruiz-Duenas F.J."/>
            <person name="Sabat G."/>
            <person name="Salamov A."/>
            <person name="Samejima M."/>
            <person name="Schmutz J."/>
            <person name="Slot J.C."/>
            <person name="St John F."/>
            <person name="Stenlid J."/>
            <person name="Sun H."/>
            <person name="Sun S."/>
            <person name="Syed K."/>
            <person name="Tsang A."/>
            <person name="Wiebenga A."/>
            <person name="Young D."/>
            <person name="Pisabarro A."/>
            <person name="Eastwood D.C."/>
            <person name="Martin F."/>
            <person name="Cullen D."/>
            <person name="Grigoriev I.V."/>
            <person name="Hibbett D.S."/>
        </authorList>
    </citation>
    <scope>NUCLEOTIDE SEQUENCE</scope>
    <source>
        <strain evidence="15">FP-58527</strain>
    </source>
</reference>
<dbReference type="eggNOG" id="ENOG502R1BY">
    <property type="taxonomic scope" value="Eukaryota"/>
</dbReference>
<dbReference type="GO" id="GO:0042438">
    <property type="term" value="P:melanin biosynthetic process"/>
    <property type="evidence" value="ECO:0007669"/>
    <property type="project" value="UniProtKB-KW"/>
</dbReference>
<evidence type="ECO:0000256" key="11">
    <source>
        <dbReference type="SAM" id="MobiDB-lite"/>
    </source>
</evidence>
<dbReference type="InParanoid" id="S8FTY5"/>
<keyword evidence="8" id="KW-0470">Melanin biosynthesis</keyword>
<feature type="domain" description="Tyrosinase copper-binding" evidence="13">
    <location>
        <begin position="297"/>
        <end position="308"/>
    </location>
</feature>
<evidence type="ECO:0000256" key="7">
    <source>
        <dbReference type="ARBA" id="ARBA00023033"/>
    </source>
</evidence>
<dbReference type="PANTHER" id="PTHR11474">
    <property type="entry name" value="TYROSINASE FAMILY MEMBER"/>
    <property type="match status" value="1"/>
</dbReference>
<protein>
    <recommendedName>
        <fullName evidence="3">tyrosinase</fullName>
        <ecNumber evidence="3">1.14.18.1</ecNumber>
    </recommendedName>
</protein>
<evidence type="ECO:0000256" key="8">
    <source>
        <dbReference type="ARBA" id="ARBA00023101"/>
    </source>
</evidence>
<sequence>MGQSSSNPVLGGPTGSKQADALPVPNRLEFRDFVKDIKMFSLFIQALDVLYQRPLEDKFSWAALSGIHGAPFVQWGNSGGDNQPSGRPFGGYCTHGSVLFPTWHRPYVALFEQAIGEVAIELAERYALDRPEWFEAAKNFRIPYWDWAGPIPAGEPDIPDEITRPALDITTPEGLKTVMNPLYWFSFPSKFPYTSFPSPYDSWRATLRYPNNDQPDAECRMEVFNRTYAQNRNQLRIKTYNTLTRLASWEYFSNHTAKQFPPIANSLEAIHDNVHDLVGGLEPFSGHMSDTSMAAFDPVFLLHHANVDRLLSLWQAMNPEVWVTSGTQPGGTYTIEDGGRVDMNTGECCIVLYFRFLLPFLLALAPFWRTQRLHWTSADVRDWAGALHYSYPEFDGLEGASPTRIREAIVEIVDRLYGPTLSQPWQQEDDRYPVIPSLDSVSSYSSQTTSATSAVPSTVDGSVEPPAPDAHSLRSSMSINGYNSTRHEWTIHIRFNKFELGRSYAILVYLGEMYVGAVSAFTSSAAQKCARCRNNWDVELEGFIHLDEAISINNVPTHSPHMVKPFLAEQLHIEVMGRKPDGTPANIEHDLPSLKVAPFSRDVYLDAFHHVSILGEVTYHHDILAGKPGHIQADRW</sequence>
<dbReference type="Pfam" id="PF00264">
    <property type="entry name" value="Tyrosinase"/>
    <property type="match status" value="1"/>
</dbReference>
<keyword evidence="15" id="KW-1185">Reference proteome</keyword>
<comment type="catalytic activity">
    <reaction evidence="10">
        <text>L-tyrosine + O2 = L-dopaquinone + H2O</text>
        <dbReference type="Rhea" id="RHEA:18117"/>
        <dbReference type="ChEBI" id="CHEBI:15377"/>
        <dbReference type="ChEBI" id="CHEBI:15379"/>
        <dbReference type="ChEBI" id="CHEBI:57924"/>
        <dbReference type="ChEBI" id="CHEBI:58315"/>
        <dbReference type="EC" id="1.14.18.1"/>
    </reaction>
</comment>
<comment type="catalytic activity">
    <reaction evidence="9">
        <text>2 L-dopa + O2 = 2 L-dopaquinone + 2 H2O</text>
        <dbReference type="Rhea" id="RHEA:34287"/>
        <dbReference type="ChEBI" id="CHEBI:15377"/>
        <dbReference type="ChEBI" id="CHEBI:15379"/>
        <dbReference type="ChEBI" id="CHEBI:57504"/>
        <dbReference type="ChEBI" id="CHEBI:57924"/>
        <dbReference type="EC" id="1.14.18.1"/>
    </reaction>
</comment>
<dbReference type="Pfam" id="PF18132">
    <property type="entry name" value="Tyrosinase_C"/>
    <property type="match status" value="1"/>
</dbReference>
<comment type="cofactor">
    <cofactor evidence="1">
        <name>Cu(2+)</name>
        <dbReference type="ChEBI" id="CHEBI:29036"/>
    </cofactor>
</comment>
<evidence type="ECO:0000256" key="6">
    <source>
        <dbReference type="ARBA" id="ARBA00023008"/>
    </source>
</evidence>
<keyword evidence="6" id="KW-0186">Copper</keyword>
<gene>
    <name evidence="14" type="ORF">FOMPIDRAFT_1113103</name>
</gene>
<name>S8FTY5_FOMSC</name>
<evidence type="ECO:0000256" key="3">
    <source>
        <dbReference type="ARBA" id="ARBA00011906"/>
    </source>
</evidence>
<keyword evidence="5" id="KW-0560">Oxidoreductase</keyword>
<feature type="region of interest" description="Disordered" evidence="11">
    <location>
        <begin position="1"/>
        <end position="21"/>
    </location>
</feature>
<dbReference type="EMBL" id="KE504126">
    <property type="protein sequence ID" value="EPT04641.1"/>
    <property type="molecule type" value="Genomic_DNA"/>
</dbReference>
<dbReference type="Gene3D" id="2.60.310.20">
    <property type="match status" value="1"/>
</dbReference>
<evidence type="ECO:0000256" key="2">
    <source>
        <dbReference type="ARBA" id="ARBA00009928"/>
    </source>
</evidence>
<dbReference type="EC" id="1.14.18.1" evidence="3"/>
<dbReference type="Gene3D" id="1.10.1280.10">
    <property type="entry name" value="Di-copper center containing domain from catechol oxidase"/>
    <property type="match status" value="1"/>
</dbReference>
<dbReference type="AlphaFoldDB" id="S8FTY5"/>
<proteinExistence type="inferred from homology"/>
<keyword evidence="7" id="KW-0503">Monooxygenase</keyword>
<dbReference type="GO" id="GO:0004503">
    <property type="term" value="F:tyrosinase activity"/>
    <property type="evidence" value="ECO:0007669"/>
    <property type="project" value="UniProtKB-EC"/>
</dbReference>
<dbReference type="OrthoDB" id="6132182at2759"/>
<evidence type="ECO:0000256" key="10">
    <source>
        <dbReference type="ARBA" id="ARBA00048881"/>
    </source>
</evidence>
<dbReference type="PANTHER" id="PTHR11474:SF76">
    <property type="entry name" value="SHKT DOMAIN-CONTAINING PROTEIN"/>
    <property type="match status" value="1"/>
</dbReference>
<dbReference type="HOGENOM" id="CLU_013691_3_0_1"/>
<dbReference type="STRING" id="743788.S8FTY5"/>
<dbReference type="InterPro" id="IPR008922">
    <property type="entry name" value="Di-copper_centre_dom_sf"/>
</dbReference>
<dbReference type="PRINTS" id="PR00092">
    <property type="entry name" value="TYROSINASE"/>
</dbReference>
<dbReference type="InterPro" id="IPR002227">
    <property type="entry name" value="Tyrosinase_Cu-bd"/>
</dbReference>
<dbReference type="PROSITE" id="PS00498">
    <property type="entry name" value="TYROSINASE_2"/>
    <property type="match status" value="1"/>
</dbReference>
<dbReference type="PROSITE" id="PS00497">
    <property type="entry name" value="TYROSINASE_1"/>
    <property type="match status" value="1"/>
</dbReference>
<evidence type="ECO:0000259" key="12">
    <source>
        <dbReference type="PROSITE" id="PS00497"/>
    </source>
</evidence>
<evidence type="ECO:0000256" key="4">
    <source>
        <dbReference type="ARBA" id="ARBA00022723"/>
    </source>
</evidence>
<dbReference type="Proteomes" id="UP000015241">
    <property type="component" value="Unassembled WGS sequence"/>
</dbReference>
<feature type="domain" description="Tyrosinase copper-binding" evidence="12">
    <location>
        <begin position="95"/>
        <end position="112"/>
    </location>
</feature>
<evidence type="ECO:0000313" key="14">
    <source>
        <dbReference type="EMBL" id="EPT04641.1"/>
    </source>
</evidence>
<dbReference type="SUPFAM" id="SSF48056">
    <property type="entry name" value="Di-copper centre-containing domain"/>
    <property type="match status" value="1"/>
</dbReference>
<evidence type="ECO:0000256" key="1">
    <source>
        <dbReference type="ARBA" id="ARBA00001973"/>
    </source>
</evidence>
<feature type="region of interest" description="Disordered" evidence="11">
    <location>
        <begin position="451"/>
        <end position="470"/>
    </location>
</feature>